<reference evidence="1" key="1">
    <citation type="journal article" date="2023" name="Mol. Ecol. Resour.">
        <title>Chromosome-level genome assembly of a triploid poplar Populus alba 'Berolinensis'.</title>
        <authorList>
            <person name="Chen S."/>
            <person name="Yu Y."/>
            <person name="Wang X."/>
            <person name="Wang S."/>
            <person name="Zhang T."/>
            <person name="Zhou Y."/>
            <person name="He R."/>
            <person name="Meng N."/>
            <person name="Wang Y."/>
            <person name="Liu W."/>
            <person name="Liu Z."/>
            <person name="Liu J."/>
            <person name="Guo Q."/>
            <person name="Huang H."/>
            <person name="Sederoff R.R."/>
            <person name="Wang G."/>
            <person name="Qu G."/>
            <person name="Chen S."/>
        </authorList>
    </citation>
    <scope>NUCLEOTIDE SEQUENCE</scope>
    <source>
        <strain evidence="1">SC-2020</strain>
    </source>
</reference>
<comment type="caution">
    <text evidence="1">The sequence shown here is derived from an EMBL/GenBank/DDBJ whole genome shotgun (WGS) entry which is preliminary data.</text>
</comment>
<dbReference type="Proteomes" id="UP001164929">
    <property type="component" value="Chromosome 17"/>
</dbReference>
<dbReference type="AlphaFoldDB" id="A0AAD6LGY2"/>
<sequence length="107" mass="11797">MAHSSCLLSYVFGCNASVNLFAFFSAIKLFSNFFITLIQVHELATSMRFCSSICLGISSPIRPETSGRECEGYALPTNTFPEDRTCALTLSRIEAAICCHDFNVIEP</sequence>
<name>A0AAD6LGY2_9ROSI</name>
<keyword evidence="2" id="KW-1185">Reference proteome</keyword>
<evidence type="ECO:0000313" key="2">
    <source>
        <dbReference type="Proteomes" id="UP001164929"/>
    </source>
</evidence>
<evidence type="ECO:0000313" key="1">
    <source>
        <dbReference type="EMBL" id="KAJ6960454.1"/>
    </source>
</evidence>
<dbReference type="EMBL" id="JAQIZT010000017">
    <property type="protein sequence ID" value="KAJ6960454.1"/>
    <property type="molecule type" value="Genomic_DNA"/>
</dbReference>
<organism evidence="1 2">
    <name type="scientific">Populus alba x Populus x berolinensis</name>
    <dbReference type="NCBI Taxonomy" id="444605"/>
    <lineage>
        <taxon>Eukaryota</taxon>
        <taxon>Viridiplantae</taxon>
        <taxon>Streptophyta</taxon>
        <taxon>Embryophyta</taxon>
        <taxon>Tracheophyta</taxon>
        <taxon>Spermatophyta</taxon>
        <taxon>Magnoliopsida</taxon>
        <taxon>eudicotyledons</taxon>
        <taxon>Gunneridae</taxon>
        <taxon>Pentapetalae</taxon>
        <taxon>rosids</taxon>
        <taxon>fabids</taxon>
        <taxon>Malpighiales</taxon>
        <taxon>Salicaceae</taxon>
        <taxon>Saliceae</taxon>
        <taxon>Populus</taxon>
    </lineage>
</organism>
<gene>
    <name evidence="1" type="ORF">NC653_038477</name>
</gene>
<protein>
    <submittedName>
        <fullName evidence="1">Uncharacterized protein</fullName>
    </submittedName>
</protein>
<proteinExistence type="predicted"/>
<accession>A0AAD6LGY2</accession>